<organism evidence="1">
    <name type="scientific">Anguilla anguilla</name>
    <name type="common">European freshwater eel</name>
    <name type="synonym">Muraena anguilla</name>
    <dbReference type="NCBI Taxonomy" id="7936"/>
    <lineage>
        <taxon>Eukaryota</taxon>
        <taxon>Metazoa</taxon>
        <taxon>Chordata</taxon>
        <taxon>Craniata</taxon>
        <taxon>Vertebrata</taxon>
        <taxon>Euteleostomi</taxon>
        <taxon>Actinopterygii</taxon>
        <taxon>Neopterygii</taxon>
        <taxon>Teleostei</taxon>
        <taxon>Anguilliformes</taxon>
        <taxon>Anguillidae</taxon>
        <taxon>Anguilla</taxon>
    </lineage>
</organism>
<name>A0A0E9QTU3_ANGAN</name>
<reference evidence="1" key="2">
    <citation type="journal article" date="2015" name="Fish Shellfish Immunol.">
        <title>Early steps in the European eel (Anguilla anguilla)-Vibrio vulnificus interaction in the gills: Role of the RtxA13 toxin.</title>
        <authorList>
            <person name="Callol A."/>
            <person name="Pajuelo D."/>
            <person name="Ebbesson L."/>
            <person name="Teles M."/>
            <person name="MacKenzie S."/>
            <person name="Amaro C."/>
        </authorList>
    </citation>
    <scope>NUCLEOTIDE SEQUENCE</scope>
</reference>
<dbReference type="EMBL" id="GBXM01102548">
    <property type="protein sequence ID" value="JAH06029.1"/>
    <property type="molecule type" value="Transcribed_RNA"/>
</dbReference>
<dbReference type="AlphaFoldDB" id="A0A0E9QTU3"/>
<evidence type="ECO:0000313" key="1">
    <source>
        <dbReference type="EMBL" id="JAH20381.1"/>
    </source>
</evidence>
<sequence length="39" mass="4403">MIRLCMLTADSTGLAYLLYCHFCITEAQVTCCHTETQAF</sequence>
<proteinExistence type="predicted"/>
<dbReference type="EMBL" id="GBXM01088196">
    <property type="protein sequence ID" value="JAH20381.1"/>
    <property type="molecule type" value="Transcribed_RNA"/>
</dbReference>
<protein>
    <submittedName>
        <fullName evidence="1">Uncharacterized protein</fullName>
    </submittedName>
</protein>
<reference evidence="1" key="1">
    <citation type="submission" date="2014-11" db="EMBL/GenBank/DDBJ databases">
        <authorList>
            <person name="Amaro Gonzalez C."/>
        </authorList>
    </citation>
    <scope>NUCLEOTIDE SEQUENCE</scope>
</reference>
<accession>A0A0E9QTU3</accession>